<comment type="caution">
    <text evidence="6">The sequence shown here is derived from an EMBL/GenBank/DDBJ whole genome shotgun (WGS) entry which is preliminary data.</text>
</comment>
<evidence type="ECO:0000256" key="3">
    <source>
        <dbReference type="ARBA" id="ARBA00024378"/>
    </source>
</evidence>
<dbReference type="GO" id="GO:0005516">
    <property type="term" value="F:calmodulin binding"/>
    <property type="evidence" value="ECO:0007669"/>
    <property type="project" value="UniProtKB-KW"/>
</dbReference>
<dbReference type="Proteomes" id="UP001151287">
    <property type="component" value="Unassembled WGS sequence"/>
</dbReference>
<feature type="region of interest" description="Disordered" evidence="4">
    <location>
        <begin position="200"/>
        <end position="275"/>
    </location>
</feature>
<protein>
    <recommendedName>
        <fullName evidence="5">DUF4005 domain-containing protein</fullName>
    </recommendedName>
</protein>
<evidence type="ECO:0000256" key="2">
    <source>
        <dbReference type="ARBA" id="ARBA00024341"/>
    </source>
</evidence>
<name>A0A9Q0CDP7_9POAL</name>
<feature type="domain" description="DUF4005" evidence="5">
    <location>
        <begin position="326"/>
        <end position="389"/>
    </location>
</feature>
<dbReference type="PANTHER" id="PTHR32295:SF45">
    <property type="entry name" value="PROTEIN IQ-DOMAIN 19"/>
    <property type="match status" value="1"/>
</dbReference>
<sequence>MGKTGKWLKNFLTGKRSDKDKDKSKDKYCDNSSWTSSTPVPKEKRRWSFRRPTDTRKDHNQPLASRSAHSFLETGIDPERHAVAVAVATAAAADAAVAAAQAAAAMIRLTTGGPDGKNGANVGRRNGTVIEEVAAIKIQSVFRSYLARKALCALKGLVQLQALVRGHLVRKQASTTLRCMQALVAVQTRARLQRLKMLVEEEEEEEEDRSKCRTPQRQRSVRNSPQHPRFRHSNDNINSTEENVKIVEVDTSASKARHSYSTTASHPERPLSSHSCGRAHNTCNFPKVSPTPSALTDLSPRTYSGRFDEFSFTTAHSGGCSPYLKSGSCASDATKSPYGTSQDYPLFPNYMANTESSRAKARSQSAPKSRPAESIERQPSRRRASLEGRNIPRGIKMQRSASQVGPTISGYHYPWSVKLDKSSMSVKDSECGSTSTVMTDASYYRSLLVQQVHGSR</sequence>
<dbReference type="Pfam" id="PF00612">
    <property type="entry name" value="IQ"/>
    <property type="match status" value="2"/>
</dbReference>
<feature type="compositionally biased region" description="Polar residues" evidence="4">
    <location>
        <begin position="251"/>
        <end position="265"/>
    </location>
</feature>
<evidence type="ECO:0000256" key="4">
    <source>
        <dbReference type="SAM" id="MobiDB-lite"/>
    </source>
</evidence>
<comment type="similarity">
    <text evidence="2">Belongs to the IQD family.</text>
</comment>
<gene>
    <name evidence="6" type="ORF">LUZ63_016173</name>
</gene>
<dbReference type="EMBL" id="JAMQYH010000004">
    <property type="protein sequence ID" value="KAJ1692018.1"/>
    <property type="molecule type" value="Genomic_DNA"/>
</dbReference>
<organism evidence="6 7">
    <name type="scientific">Rhynchospora breviuscula</name>
    <dbReference type="NCBI Taxonomy" id="2022672"/>
    <lineage>
        <taxon>Eukaryota</taxon>
        <taxon>Viridiplantae</taxon>
        <taxon>Streptophyta</taxon>
        <taxon>Embryophyta</taxon>
        <taxon>Tracheophyta</taxon>
        <taxon>Spermatophyta</taxon>
        <taxon>Magnoliopsida</taxon>
        <taxon>Liliopsida</taxon>
        <taxon>Poales</taxon>
        <taxon>Cyperaceae</taxon>
        <taxon>Cyperoideae</taxon>
        <taxon>Rhynchosporeae</taxon>
        <taxon>Rhynchospora</taxon>
    </lineage>
</organism>
<dbReference type="CDD" id="cd23767">
    <property type="entry name" value="IQCD"/>
    <property type="match status" value="1"/>
</dbReference>
<comment type="subunit">
    <text evidence="3">Binds to multiple calmodulin (CaM) in the presence of Ca(2+) and CaM-like proteins.</text>
</comment>
<feature type="region of interest" description="Disordered" evidence="4">
    <location>
        <begin position="1"/>
        <end position="67"/>
    </location>
</feature>
<dbReference type="InterPro" id="IPR000048">
    <property type="entry name" value="IQ_motif_EF-hand-BS"/>
</dbReference>
<accession>A0A9Q0CDP7</accession>
<feature type="compositionally biased region" description="Basic and acidic residues" evidence="4">
    <location>
        <begin position="370"/>
        <end position="379"/>
    </location>
</feature>
<evidence type="ECO:0000313" key="6">
    <source>
        <dbReference type="EMBL" id="KAJ1692018.1"/>
    </source>
</evidence>
<dbReference type="PANTHER" id="PTHR32295">
    <property type="entry name" value="IQ-DOMAIN 5-RELATED"/>
    <property type="match status" value="1"/>
</dbReference>
<dbReference type="PROSITE" id="PS50096">
    <property type="entry name" value="IQ"/>
    <property type="match status" value="2"/>
</dbReference>
<keyword evidence="7" id="KW-1185">Reference proteome</keyword>
<dbReference type="Pfam" id="PF13178">
    <property type="entry name" value="DUF4005"/>
    <property type="match status" value="1"/>
</dbReference>
<evidence type="ECO:0000256" key="1">
    <source>
        <dbReference type="ARBA" id="ARBA00022860"/>
    </source>
</evidence>
<evidence type="ECO:0000313" key="7">
    <source>
        <dbReference type="Proteomes" id="UP001151287"/>
    </source>
</evidence>
<feature type="compositionally biased region" description="Basic and acidic residues" evidence="4">
    <location>
        <begin position="51"/>
        <end position="60"/>
    </location>
</feature>
<feature type="compositionally biased region" description="Basic and acidic residues" evidence="4">
    <location>
        <begin position="15"/>
        <end position="29"/>
    </location>
</feature>
<dbReference type="Gene3D" id="1.20.5.190">
    <property type="match status" value="1"/>
</dbReference>
<feature type="compositionally biased region" description="Polar residues" evidence="4">
    <location>
        <begin position="354"/>
        <end position="367"/>
    </location>
</feature>
<dbReference type="AlphaFoldDB" id="A0A9Q0CDP7"/>
<keyword evidence="1" id="KW-0112">Calmodulin-binding</keyword>
<dbReference type="InterPro" id="IPR025064">
    <property type="entry name" value="DUF4005"/>
</dbReference>
<reference evidence="6" key="1">
    <citation type="journal article" date="2022" name="Cell">
        <title>Repeat-based holocentromeres influence genome architecture and karyotype evolution.</title>
        <authorList>
            <person name="Hofstatter P.G."/>
            <person name="Thangavel G."/>
            <person name="Lux T."/>
            <person name="Neumann P."/>
            <person name="Vondrak T."/>
            <person name="Novak P."/>
            <person name="Zhang M."/>
            <person name="Costa L."/>
            <person name="Castellani M."/>
            <person name="Scott A."/>
            <person name="Toegelov H."/>
            <person name="Fuchs J."/>
            <person name="Mata-Sucre Y."/>
            <person name="Dias Y."/>
            <person name="Vanzela A.L.L."/>
            <person name="Huettel B."/>
            <person name="Almeida C.C.S."/>
            <person name="Simkova H."/>
            <person name="Souza G."/>
            <person name="Pedrosa-Harand A."/>
            <person name="Macas J."/>
            <person name="Mayer K.F.X."/>
            <person name="Houben A."/>
            <person name="Marques A."/>
        </authorList>
    </citation>
    <scope>NUCLEOTIDE SEQUENCE</scope>
    <source>
        <strain evidence="6">RhyBre1mFocal</strain>
    </source>
</reference>
<proteinExistence type="inferred from homology"/>
<evidence type="ECO:0000259" key="5">
    <source>
        <dbReference type="Pfam" id="PF13178"/>
    </source>
</evidence>
<feature type="region of interest" description="Disordered" evidence="4">
    <location>
        <begin position="354"/>
        <end position="389"/>
    </location>
</feature>
<dbReference type="OrthoDB" id="685302at2759"/>